<dbReference type="KEGG" id="rbi:RB2501_08815"/>
<accession>A4CJ83</accession>
<gene>
    <name evidence="1" type="ordered locus">RB2501_08815</name>
</gene>
<keyword evidence="2" id="KW-1185">Reference proteome</keyword>
<dbReference type="EMBL" id="CP001712">
    <property type="protein sequence ID" value="EAR16991.1"/>
    <property type="molecule type" value="Genomic_DNA"/>
</dbReference>
<dbReference type="HOGENOM" id="CLU_2635785_0_0_10"/>
<name>A4CJ83_ROBBH</name>
<dbReference type="Proteomes" id="UP000009049">
    <property type="component" value="Chromosome"/>
</dbReference>
<evidence type="ECO:0000313" key="2">
    <source>
        <dbReference type="Proteomes" id="UP000009049"/>
    </source>
</evidence>
<dbReference type="RefSeq" id="WP_015753747.1">
    <property type="nucleotide sequence ID" value="NC_013222.1"/>
</dbReference>
<protein>
    <submittedName>
        <fullName evidence="1">Uncharacterized protein</fullName>
    </submittedName>
</protein>
<dbReference type="AlphaFoldDB" id="A4CJ83"/>
<evidence type="ECO:0000313" key="1">
    <source>
        <dbReference type="EMBL" id="EAR16991.1"/>
    </source>
</evidence>
<organism evidence="1 2">
    <name type="scientific">Robiginitalea biformata (strain ATCC BAA-864 / DSM 15991 / KCTC 12146 / HTCC2501)</name>
    <dbReference type="NCBI Taxonomy" id="313596"/>
    <lineage>
        <taxon>Bacteria</taxon>
        <taxon>Pseudomonadati</taxon>
        <taxon>Bacteroidota</taxon>
        <taxon>Flavobacteriia</taxon>
        <taxon>Flavobacteriales</taxon>
        <taxon>Flavobacteriaceae</taxon>
        <taxon>Robiginitalea</taxon>
    </lineage>
</organism>
<sequence>MKIITYTLGFFVLSLAAICDPNEYERCDCTVQSFVADPEDPDNYLLDREVRKERICIESRDTVYLSPTEKEVTFDCR</sequence>
<proteinExistence type="predicted"/>
<reference evidence="1 2" key="1">
    <citation type="journal article" date="2009" name="J. Bacteriol.">
        <title>Complete genome sequence of Robiginitalea biformata HTCC2501.</title>
        <authorList>
            <person name="Oh H.M."/>
            <person name="Giovannoni S.J."/>
            <person name="Lee K."/>
            <person name="Ferriera S."/>
            <person name="Johnson J."/>
            <person name="Cho J.C."/>
        </authorList>
    </citation>
    <scope>NUCLEOTIDE SEQUENCE [LARGE SCALE GENOMIC DNA]</scope>
    <source>
        <strain evidence="2">ATCC BAA-864 / HTCC2501 / KCTC 12146</strain>
    </source>
</reference>